<accession>X0YKN8</accession>
<feature type="non-terminal residue" evidence="1">
    <location>
        <position position="1"/>
    </location>
</feature>
<name>X0YKN8_9ZZZZ</name>
<dbReference type="EMBL" id="BARS01041909">
    <property type="protein sequence ID" value="GAG37321.1"/>
    <property type="molecule type" value="Genomic_DNA"/>
</dbReference>
<proteinExistence type="predicted"/>
<comment type="caution">
    <text evidence="1">The sequence shown here is derived from an EMBL/GenBank/DDBJ whole genome shotgun (WGS) entry which is preliminary data.</text>
</comment>
<dbReference type="AlphaFoldDB" id="X0YKN8"/>
<sequence length="189" mass="21311">PVFIHAGKLWRYDAAGAPAGPAAAGYYPDGLRLDAIQTILAAIKQDGRAGLLRSHAGPTKLNERAHLRARLAAVRRATDAQRLRQVRKRWMRSEGPGQPEEDHLGRRRSDRQAWFSVHAWRGPYRPPLGLSQWQYVYDVRLARGEISADAAATGGRGLVLMYFNERWDVMGDWTQRAVEVPSWLDVPIH</sequence>
<gene>
    <name evidence="1" type="ORF">S01H1_63653</name>
</gene>
<organism evidence="1">
    <name type="scientific">marine sediment metagenome</name>
    <dbReference type="NCBI Taxonomy" id="412755"/>
    <lineage>
        <taxon>unclassified sequences</taxon>
        <taxon>metagenomes</taxon>
        <taxon>ecological metagenomes</taxon>
    </lineage>
</organism>
<evidence type="ECO:0000313" key="1">
    <source>
        <dbReference type="EMBL" id="GAG37321.1"/>
    </source>
</evidence>
<reference evidence="1" key="1">
    <citation type="journal article" date="2014" name="Front. Microbiol.">
        <title>High frequency of phylogenetically diverse reductive dehalogenase-homologous genes in deep subseafloor sedimentary metagenomes.</title>
        <authorList>
            <person name="Kawai M."/>
            <person name="Futagami T."/>
            <person name="Toyoda A."/>
            <person name="Takaki Y."/>
            <person name="Nishi S."/>
            <person name="Hori S."/>
            <person name="Arai W."/>
            <person name="Tsubouchi T."/>
            <person name="Morono Y."/>
            <person name="Uchiyama I."/>
            <person name="Ito T."/>
            <person name="Fujiyama A."/>
            <person name="Inagaki F."/>
            <person name="Takami H."/>
        </authorList>
    </citation>
    <scope>NUCLEOTIDE SEQUENCE</scope>
    <source>
        <strain evidence="1">Expedition CK06-06</strain>
    </source>
</reference>
<protein>
    <submittedName>
        <fullName evidence="1">Uncharacterized protein</fullName>
    </submittedName>
</protein>